<dbReference type="InParanoid" id="A0A0C3BPD1"/>
<accession>A0A0C3BPD1</accession>
<evidence type="ECO:0000313" key="2">
    <source>
        <dbReference type="EMBL" id="KIM79137.1"/>
    </source>
</evidence>
<dbReference type="Proteomes" id="UP000054166">
    <property type="component" value="Unassembled WGS sequence"/>
</dbReference>
<evidence type="ECO:0000256" key="1">
    <source>
        <dbReference type="SAM" id="SignalP"/>
    </source>
</evidence>
<name>A0A0C3BPD1_PILCF</name>
<dbReference type="HOGENOM" id="CLU_2904981_0_0_1"/>
<keyword evidence="3" id="KW-1185">Reference proteome</keyword>
<sequence>MNDALNTLLLFPALFSTVNATIFALSIPSLNTGPVAQSATPPVQPLKYAIRASQQTVACPLH</sequence>
<protein>
    <submittedName>
        <fullName evidence="2">Uncharacterized protein</fullName>
    </submittedName>
</protein>
<gene>
    <name evidence="2" type="ORF">PILCRDRAFT_823718</name>
</gene>
<feature type="chain" id="PRO_5002161772" evidence="1">
    <location>
        <begin position="21"/>
        <end position="62"/>
    </location>
</feature>
<keyword evidence="1" id="KW-0732">Signal</keyword>
<dbReference type="EMBL" id="KN833011">
    <property type="protein sequence ID" value="KIM79137.1"/>
    <property type="molecule type" value="Genomic_DNA"/>
</dbReference>
<evidence type="ECO:0000313" key="3">
    <source>
        <dbReference type="Proteomes" id="UP000054166"/>
    </source>
</evidence>
<reference evidence="3" key="2">
    <citation type="submission" date="2015-01" db="EMBL/GenBank/DDBJ databases">
        <title>Evolutionary Origins and Diversification of the Mycorrhizal Mutualists.</title>
        <authorList>
            <consortium name="DOE Joint Genome Institute"/>
            <consortium name="Mycorrhizal Genomics Consortium"/>
            <person name="Kohler A."/>
            <person name="Kuo A."/>
            <person name="Nagy L.G."/>
            <person name="Floudas D."/>
            <person name="Copeland A."/>
            <person name="Barry K.W."/>
            <person name="Cichocki N."/>
            <person name="Veneault-Fourrey C."/>
            <person name="LaButti K."/>
            <person name="Lindquist E.A."/>
            <person name="Lipzen A."/>
            <person name="Lundell T."/>
            <person name="Morin E."/>
            <person name="Murat C."/>
            <person name="Riley R."/>
            <person name="Ohm R."/>
            <person name="Sun H."/>
            <person name="Tunlid A."/>
            <person name="Henrissat B."/>
            <person name="Grigoriev I.V."/>
            <person name="Hibbett D.S."/>
            <person name="Martin F."/>
        </authorList>
    </citation>
    <scope>NUCLEOTIDE SEQUENCE [LARGE SCALE GENOMIC DNA]</scope>
    <source>
        <strain evidence="3">F 1598</strain>
    </source>
</reference>
<proteinExistence type="predicted"/>
<organism evidence="2 3">
    <name type="scientific">Piloderma croceum (strain F 1598)</name>
    <dbReference type="NCBI Taxonomy" id="765440"/>
    <lineage>
        <taxon>Eukaryota</taxon>
        <taxon>Fungi</taxon>
        <taxon>Dikarya</taxon>
        <taxon>Basidiomycota</taxon>
        <taxon>Agaricomycotina</taxon>
        <taxon>Agaricomycetes</taxon>
        <taxon>Agaricomycetidae</taxon>
        <taxon>Atheliales</taxon>
        <taxon>Atheliaceae</taxon>
        <taxon>Piloderma</taxon>
    </lineage>
</organism>
<feature type="signal peptide" evidence="1">
    <location>
        <begin position="1"/>
        <end position="20"/>
    </location>
</feature>
<dbReference type="AlphaFoldDB" id="A0A0C3BPD1"/>
<reference evidence="2 3" key="1">
    <citation type="submission" date="2014-04" db="EMBL/GenBank/DDBJ databases">
        <authorList>
            <consortium name="DOE Joint Genome Institute"/>
            <person name="Kuo A."/>
            <person name="Tarkka M."/>
            <person name="Buscot F."/>
            <person name="Kohler A."/>
            <person name="Nagy L.G."/>
            <person name="Floudas D."/>
            <person name="Copeland A."/>
            <person name="Barry K.W."/>
            <person name="Cichocki N."/>
            <person name="Veneault-Fourrey C."/>
            <person name="LaButti K."/>
            <person name="Lindquist E.A."/>
            <person name="Lipzen A."/>
            <person name="Lundell T."/>
            <person name="Morin E."/>
            <person name="Murat C."/>
            <person name="Sun H."/>
            <person name="Tunlid A."/>
            <person name="Henrissat B."/>
            <person name="Grigoriev I.V."/>
            <person name="Hibbett D.S."/>
            <person name="Martin F."/>
            <person name="Nordberg H.P."/>
            <person name="Cantor M.N."/>
            <person name="Hua S.X."/>
        </authorList>
    </citation>
    <scope>NUCLEOTIDE SEQUENCE [LARGE SCALE GENOMIC DNA]</scope>
    <source>
        <strain evidence="2 3">F 1598</strain>
    </source>
</reference>